<dbReference type="GO" id="GO:0000027">
    <property type="term" value="P:ribosomal large subunit assembly"/>
    <property type="evidence" value="ECO:0007669"/>
    <property type="project" value="UniProtKB-ARBA"/>
</dbReference>
<accession>A0ABD2Q229</accession>
<comment type="subcellular location">
    <subcellularLocation>
        <location evidence="2">Nucleus</location>
        <location evidence="2">Nucleolus</location>
    </subcellularLocation>
</comment>
<gene>
    <name evidence="9" type="ORF">Ciccas_007971</name>
</gene>
<dbReference type="AlphaFoldDB" id="A0ABD2Q229"/>
<comment type="similarity">
    <text evidence="3">Belongs to the BRX1 family.</text>
</comment>
<evidence type="ECO:0000256" key="2">
    <source>
        <dbReference type="ARBA" id="ARBA00004604"/>
    </source>
</evidence>
<dbReference type="Proteomes" id="UP001626550">
    <property type="component" value="Unassembled WGS sequence"/>
</dbReference>
<dbReference type="InterPro" id="IPR026532">
    <property type="entry name" value="BRX1"/>
</dbReference>
<name>A0ABD2Q229_9PLAT</name>
<comment type="function">
    <text evidence="1">Required for biogenesis of the 60S ribosomal subunit.</text>
</comment>
<dbReference type="PROSITE" id="PS50833">
    <property type="entry name" value="BRIX"/>
    <property type="match status" value="1"/>
</dbReference>
<evidence type="ECO:0000256" key="4">
    <source>
        <dbReference type="ARBA" id="ARBA00020522"/>
    </source>
</evidence>
<organism evidence="9 10">
    <name type="scientific">Cichlidogyrus casuarinus</name>
    <dbReference type="NCBI Taxonomy" id="1844966"/>
    <lineage>
        <taxon>Eukaryota</taxon>
        <taxon>Metazoa</taxon>
        <taxon>Spiralia</taxon>
        <taxon>Lophotrochozoa</taxon>
        <taxon>Platyhelminthes</taxon>
        <taxon>Monogenea</taxon>
        <taxon>Monopisthocotylea</taxon>
        <taxon>Dactylogyridea</taxon>
        <taxon>Ancyrocephalidae</taxon>
        <taxon>Cichlidogyrus</taxon>
    </lineage>
</organism>
<feature type="compositionally biased region" description="Basic and acidic residues" evidence="7">
    <location>
        <begin position="249"/>
        <end position="270"/>
    </location>
</feature>
<evidence type="ECO:0000313" key="10">
    <source>
        <dbReference type="Proteomes" id="UP001626550"/>
    </source>
</evidence>
<protein>
    <recommendedName>
        <fullName evidence="4">Ribosome biogenesis protein BRX1 homolog</fullName>
    </recommendedName>
</protein>
<dbReference type="EMBL" id="JBJKFK010001308">
    <property type="protein sequence ID" value="KAL3313428.1"/>
    <property type="molecule type" value="Genomic_DNA"/>
</dbReference>
<dbReference type="FunFam" id="3.40.50.10480:FF:000009">
    <property type="entry name" value="Ribosome biogenesis protein, putative"/>
    <property type="match status" value="1"/>
</dbReference>
<proteinExistence type="inferred from homology"/>
<evidence type="ECO:0000313" key="9">
    <source>
        <dbReference type="EMBL" id="KAL3313428.1"/>
    </source>
</evidence>
<feature type="domain" description="Brix" evidence="8">
    <location>
        <begin position="22"/>
        <end position="214"/>
    </location>
</feature>
<comment type="caution">
    <text evidence="9">The sequence shown here is derived from an EMBL/GenBank/DDBJ whole genome shotgun (WGS) entry which is preliminary data.</text>
</comment>
<dbReference type="SMART" id="SM00879">
    <property type="entry name" value="Brix"/>
    <property type="match status" value="1"/>
</dbReference>
<evidence type="ECO:0000259" key="8">
    <source>
        <dbReference type="PROSITE" id="PS50833"/>
    </source>
</evidence>
<keyword evidence="10" id="KW-1185">Reference proteome</keyword>
<evidence type="ECO:0000256" key="1">
    <source>
        <dbReference type="ARBA" id="ARBA00003439"/>
    </source>
</evidence>
<sequence length="303" mass="34867">MATPIRRSDDPIQRKPQWINRQRVLILSSRGISFIMRHIMKDLACMMPHAKTDSKLDSKKDLSMLTELAAMKNCNKIVYFEARKKSDNYLWLGCMSNGPSAKFYIENIFTTTESKMTGNSLKTSRPLLVFDSSFDDKAKNPHLHLLKEMLVQIFGTPSHHPRSQPYFDKVFSFTWLKNRIWFRNYQIVEESGALAEIGPRLSLNPIKIFSENFGGAVIWENPHYIPPNALRRMMVMQSQKVHSYAQRAQAKEATKERKSLRGTDFKHVDPTDAVFEDSDSEVDSDFEVESDSEVESASQMSTD</sequence>
<keyword evidence="5" id="KW-0690">Ribosome biogenesis</keyword>
<dbReference type="SUPFAM" id="SSF52954">
    <property type="entry name" value="Class II aaRS ABD-related"/>
    <property type="match status" value="1"/>
</dbReference>
<evidence type="ECO:0000256" key="3">
    <source>
        <dbReference type="ARBA" id="ARBA00006369"/>
    </source>
</evidence>
<keyword evidence="6" id="KW-0539">Nucleus</keyword>
<dbReference type="Pfam" id="PF04427">
    <property type="entry name" value="Brix"/>
    <property type="match status" value="1"/>
</dbReference>
<evidence type="ECO:0000256" key="5">
    <source>
        <dbReference type="ARBA" id="ARBA00022517"/>
    </source>
</evidence>
<dbReference type="GO" id="GO:0005730">
    <property type="term" value="C:nucleolus"/>
    <property type="evidence" value="ECO:0007669"/>
    <property type="project" value="UniProtKB-SubCell"/>
</dbReference>
<feature type="compositionally biased region" description="Acidic residues" evidence="7">
    <location>
        <begin position="274"/>
        <end position="294"/>
    </location>
</feature>
<dbReference type="PANTHER" id="PTHR13634:SF0">
    <property type="entry name" value="RIBOSOME BIOGENESIS PROTEIN BRX1 HOMOLOG"/>
    <property type="match status" value="1"/>
</dbReference>
<dbReference type="InterPro" id="IPR007109">
    <property type="entry name" value="Brix"/>
</dbReference>
<reference evidence="9 10" key="1">
    <citation type="submission" date="2024-11" db="EMBL/GenBank/DDBJ databases">
        <title>Adaptive evolution of stress response genes in parasites aligns with host niche diversity.</title>
        <authorList>
            <person name="Hahn C."/>
            <person name="Resl P."/>
        </authorList>
    </citation>
    <scope>NUCLEOTIDE SEQUENCE [LARGE SCALE GENOMIC DNA]</scope>
    <source>
        <strain evidence="9">EGGRZ-B1_66</strain>
        <tissue evidence="9">Body</tissue>
    </source>
</reference>
<dbReference type="PANTHER" id="PTHR13634">
    <property type="entry name" value="RIBOSOME BIOGENESIS PROTEIN BRIX"/>
    <property type="match status" value="1"/>
</dbReference>
<dbReference type="Gene3D" id="3.40.50.10480">
    <property type="entry name" value="Probable brix-domain ribosomal biogenesis protein"/>
    <property type="match status" value="1"/>
</dbReference>
<feature type="region of interest" description="Disordered" evidence="7">
    <location>
        <begin position="245"/>
        <end position="303"/>
    </location>
</feature>
<evidence type="ECO:0000256" key="6">
    <source>
        <dbReference type="ARBA" id="ARBA00023242"/>
    </source>
</evidence>
<evidence type="ECO:0000256" key="7">
    <source>
        <dbReference type="SAM" id="MobiDB-lite"/>
    </source>
</evidence>